<dbReference type="SUPFAM" id="SSF57667">
    <property type="entry name" value="beta-beta-alpha zinc fingers"/>
    <property type="match status" value="2"/>
</dbReference>
<keyword evidence="3" id="KW-0677">Repeat</keyword>
<organism evidence="13 14">
    <name type="scientific">Anopheles merus</name>
    <name type="common">Mosquito</name>
    <dbReference type="NCBI Taxonomy" id="30066"/>
    <lineage>
        <taxon>Eukaryota</taxon>
        <taxon>Metazoa</taxon>
        <taxon>Ecdysozoa</taxon>
        <taxon>Arthropoda</taxon>
        <taxon>Hexapoda</taxon>
        <taxon>Insecta</taxon>
        <taxon>Pterygota</taxon>
        <taxon>Neoptera</taxon>
        <taxon>Endopterygota</taxon>
        <taxon>Diptera</taxon>
        <taxon>Nematocera</taxon>
        <taxon>Culicoidea</taxon>
        <taxon>Culicidae</taxon>
        <taxon>Anophelinae</taxon>
        <taxon>Anopheles</taxon>
    </lineage>
</organism>
<evidence type="ECO:0000256" key="3">
    <source>
        <dbReference type="ARBA" id="ARBA00022737"/>
    </source>
</evidence>
<accession>A0A182V3L2</accession>
<keyword evidence="7" id="KW-0539">Nucleus</keyword>
<proteinExistence type="inferred from homology"/>
<feature type="compositionally biased region" description="Basic residues" evidence="11">
    <location>
        <begin position="248"/>
        <end position="271"/>
    </location>
</feature>
<evidence type="ECO:0000256" key="4">
    <source>
        <dbReference type="ARBA" id="ARBA00022771"/>
    </source>
</evidence>
<feature type="compositionally biased region" description="Low complexity" evidence="11">
    <location>
        <begin position="83"/>
        <end position="93"/>
    </location>
</feature>
<feature type="compositionally biased region" description="Polar residues" evidence="11">
    <location>
        <begin position="1"/>
        <end position="10"/>
    </location>
</feature>
<dbReference type="GO" id="GO:0008270">
    <property type="term" value="F:zinc ion binding"/>
    <property type="evidence" value="ECO:0007669"/>
    <property type="project" value="UniProtKB-KW"/>
</dbReference>
<dbReference type="FunFam" id="3.30.160.60:FF:000043">
    <property type="entry name" value="Scratch family zinc finger 2"/>
    <property type="match status" value="1"/>
</dbReference>
<evidence type="ECO:0000313" key="14">
    <source>
        <dbReference type="Proteomes" id="UP000075903"/>
    </source>
</evidence>
<evidence type="ECO:0000256" key="8">
    <source>
        <dbReference type="ARBA" id="ARBA00037948"/>
    </source>
</evidence>
<dbReference type="InterPro" id="IPR036236">
    <property type="entry name" value="Znf_C2H2_sf"/>
</dbReference>
<dbReference type="VEuPathDB" id="VectorBase:AMEM008279"/>
<feature type="compositionally biased region" description="Basic residues" evidence="11">
    <location>
        <begin position="153"/>
        <end position="164"/>
    </location>
</feature>
<sequence>MPTSIMQKNYSHCPLKKRPVFMSKDDAMKNDSDGEMEPENLSTKPQDLSMKSMKKKARSESPEELVVIKAEDTLPTPPPSSSPSPSDTKSPLSIPTPTYGSLSSIYFPGSRSPAASFPAVYPGFPYAMPYSSEFYSAYQTQSPHHPAAPLPLHPHHPHHLHPHHSQISPPRSEPLSPYSAGQHDTSGSPSASPTHLFRPDRHSLSPPPSMVVPAYPTELRLNQNNNIIKSESAFARAQHRFMPYPPLHHPHHPHHPHHHHQHPHHPAHHHPLMAMSSVAEHPSLSPASSHTSFNSYLSSRGRSLSPISSSAPASPGADSEENNNSLSAANGNSTSLSSSSGCSSILTEKSTSSANILQKKDGGGEGKGASPAGGNGAPRYQCPDCGKSYSTYSGLSKHQQFHCPAAEGNQAQKTFVCKECDKPYKTLGALKMHIRTHTLPCKCTHCDKAFSRPWLLQGHIRTHTGEKPFVCKLCSRAFADRSNLRAHQQTHEDVKRFKCPTCTKSFSRLPLLTKHAESGCPGGSGSGDSSTAGSPVPSLARSDSPHSQSGGSSAACNISEDSFMPTVLPHGGNIAVY</sequence>
<evidence type="ECO:0000256" key="5">
    <source>
        <dbReference type="ARBA" id="ARBA00022833"/>
    </source>
</evidence>
<evidence type="ECO:0000313" key="13">
    <source>
        <dbReference type="EnsemblMetazoa" id="AMEM008279-PA"/>
    </source>
</evidence>
<dbReference type="PANTHER" id="PTHR24388">
    <property type="entry name" value="ZINC FINGER PROTEIN"/>
    <property type="match status" value="1"/>
</dbReference>
<evidence type="ECO:0000259" key="12">
    <source>
        <dbReference type="PROSITE" id="PS50157"/>
    </source>
</evidence>
<dbReference type="FunFam" id="3.30.160.60:FF:000693">
    <property type="entry name" value="Snail family zinc finger 1a"/>
    <property type="match status" value="1"/>
</dbReference>
<feature type="domain" description="C2H2-type" evidence="12">
    <location>
        <begin position="380"/>
        <end position="407"/>
    </location>
</feature>
<feature type="compositionally biased region" description="Low complexity" evidence="11">
    <location>
        <begin position="297"/>
        <end position="344"/>
    </location>
</feature>
<evidence type="ECO:0000256" key="10">
    <source>
        <dbReference type="PROSITE-ProRule" id="PRU00042"/>
    </source>
</evidence>
<dbReference type="FunFam" id="3.30.160.60:FF:000860">
    <property type="entry name" value="zinc finger protein SNAI2"/>
    <property type="match status" value="1"/>
</dbReference>
<name>A0A182V3L2_ANOME</name>
<feature type="compositionally biased region" description="Polar residues" evidence="11">
    <location>
        <begin position="285"/>
        <end position="296"/>
    </location>
</feature>
<dbReference type="Gene3D" id="3.30.160.60">
    <property type="entry name" value="Classic Zinc Finger"/>
    <property type="match status" value="5"/>
</dbReference>
<protein>
    <recommendedName>
        <fullName evidence="9">Escargot/snail protein homolog</fullName>
    </recommendedName>
</protein>
<dbReference type="VEuPathDB" id="VectorBase:AMEM21_011164"/>
<feature type="domain" description="C2H2-type" evidence="12">
    <location>
        <begin position="469"/>
        <end position="496"/>
    </location>
</feature>
<feature type="region of interest" description="Disordered" evidence="11">
    <location>
        <begin position="1"/>
        <end position="95"/>
    </location>
</feature>
<keyword evidence="5" id="KW-0862">Zinc</keyword>
<dbReference type="AlphaFoldDB" id="A0A182V3L2"/>
<evidence type="ECO:0000256" key="11">
    <source>
        <dbReference type="SAM" id="MobiDB-lite"/>
    </source>
</evidence>
<dbReference type="PROSITE" id="PS00028">
    <property type="entry name" value="ZINC_FINGER_C2H2_1"/>
    <property type="match status" value="4"/>
</dbReference>
<dbReference type="InterPro" id="IPR013087">
    <property type="entry name" value="Znf_C2H2_type"/>
</dbReference>
<dbReference type="STRING" id="30066.A0A182V3L2"/>
<evidence type="ECO:0000256" key="9">
    <source>
        <dbReference type="ARBA" id="ARBA00073761"/>
    </source>
</evidence>
<dbReference type="GeneID" id="121597461"/>
<comment type="similarity">
    <text evidence="8">Belongs to the snail C2H2-type zinc-finger protein family.</text>
</comment>
<dbReference type="PANTHER" id="PTHR24388:SF54">
    <property type="entry name" value="PROTEIN ESCARGOT"/>
    <property type="match status" value="1"/>
</dbReference>
<feature type="compositionally biased region" description="Gly residues" evidence="11">
    <location>
        <begin position="365"/>
        <end position="375"/>
    </location>
</feature>
<feature type="compositionally biased region" description="Basic and acidic residues" evidence="11">
    <location>
        <begin position="23"/>
        <end position="32"/>
    </location>
</feature>
<dbReference type="InterPro" id="IPR050527">
    <property type="entry name" value="Snail/Krueppel_Znf"/>
</dbReference>
<keyword evidence="2" id="KW-0479">Metal-binding</keyword>
<dbReference type="RefSeq" id="XP_041779167.1">
    <property type="nucleotide sequence ID" value="XM_041923233.1"/>
</dbReference>
<evidence type="ECO:0000256" key="6">
    <source>
        <dbReference type="ARBA" id="ARBA00023125"/>
    </source>
</evidence>
<feature type="domain" description="C2H2-type" evidence="12">
    <location>
        <begin position="415"/>
        <end position="438"/>
    </location>
</feature>
<feature type="region of interest" description="Disordered" evidence="11">
    <location>
        <begin position="519"/>
        <end position="555"/>
    </location>
</feature>
<evidence type="ECO:0000256" key="2">
    <source>
        <dbReference type="ARBA" id="ARBA00022723"/>
    </source>
</evidence>
<feature type="compositionally biased region" description="Polar residues" evidence="11">
    <location>
        <begin position="345"/>
        <end position="356"/>
    </location>
</feature>
<feature type="domain" description="C2H2-type" evidence="12">
    <location>
        <begin position="441"/>
        <end position="468"/>
    </location>
</feature>
<dbReference type="KEGG" id="amer:121597461"/>
<comment type="subcellular location">
    <subcellularLocation>
        <location evidence="1">Nucleus</location>
    </subcellularLocation>
</comment>
<dbReference type="Proteomes" id="UP000075903">
    <property type="component" value="Unassembled WGS sequence"/>
</dbReference>
<dbReference type="GO" id="GO:0005634">
    <property type="term" value="C:nucleus"/>
    <property type="evidence" value="ECO:0007669"/>
    <property type="project" value="UniProtKB-SubCell"/>
</dbReference>
<keyword evidence="4 10" id="KW-0863">Zinc-finger</keyword>
<feature type="region of interest" description="Disordered" evidence="11">
    <location>
        <begin position="141"/>
        <end position="211"/>
    </location>
</feature>
<feature type="domain" description="C2H2-type" evidence="12">
    <location>
        <begin position="497"/>
        <end position="515"/>
    </location>
</feature>
<feature type="compositionally biased region" description="Polar residues" evidence="11">
    <location>
        <begin position="182"/>
        <end position="193"/>
    </location>
</feature>
<reference evidence="13" key="1">
    <citation type="submission" date="2020-05" db="UniProtKB">
        <authorList>
            <consortium name="EnsemblMetazoa"/>
        </authorList>
    </citation>
    <scope>IDENTIFICATION</scope>
    <source>
        <strain evidence="13">MAF</strain>
    </source>
</reference>
<dbReference type="GO" id="GO:0000981">
    <property type="term" value="F:DNA-binding transcription factor activity, RNA polymerase II-specific"/>
    <property type="evidence" value="ECO:0007669"/>
    <property type="project" value="TreeGrafter"/>
</dbReference>
<feature type="region of interest" description="Disordered" evidence="11">
    <location>
        <begin position="242"/>
        <end position="375"/>
    </location>
</feature>
<dbReference type="Pfam" id="PF00096">
    <property type="entry name" value="zf-C2H2"/>
    <property type="match status" value="5"/>
</dbReference>
<keyword evidence="6" id="KW-0238">DNA-binding</keyword>
<dbReference type="EnsemblMetazoa" id="AMEM008279-RA">
    <property type="protein sequence ID" value="AMEM008279-PA"/>
    <property type="gene ID" value="AMEM008279"/>
</dbReference>
<dbReference type="GO" id="GO:0000978">
    <property type="term" value="F:RNA polymerase II cis-regulatory region sequence-specific DNA binding"/>
    <property type="evidence" value="ECO:0007669"/>
    <property type="project" value="TreeGrafter"/>
</dbReference>
<dbReference type="PROSITE" id="PS50157">
    <property type="entry name" value="ZINC_FINGER_C2H2_2"/>
    <property type="match status" value="5"/>
</dbReference>
<evidence type="ECO:0000256" key="1">
    <source>
        <dbReference type="ARBA" id="ARBA00004123"/>
    </source>
</evidence>
<keyword evidence="14" id="KW-1185">Reference proteome</keyword>
<evidence type="ECO:0000256" key="7">
    <source>
        <dbReference type="ARBA" id="ARBA00023242"/>
    </source>
</evidence>
<dbReference type="SMART" id="SM00355">
    <property type="entry name" value="ZnF_C2H2"/>
    <property type="match status" value="5"/>
</dbReference>